<feature type="region of interest" description="Disordered" evidence="4">
    <location>
        <begin position="722"/>
        <end position="757"/>
    </location>
</feature>
<dbReference type="InterPro" id="IPR042266">
    <property type="entry name" value="PPPDE_sf"/>
</dbReference>
<feature type="compositionally biased region" description="Basic and acidic residues" evidence="4">
    <location>
        <begin position="363"/>
        <end position="372"/>
    </location>
</feature>
<evidence type="ECO:0000256" key="3">
    <source>
        <dbReference type="ARBA" id="ARBA00022801"/>
    </source>
</evidence>
<dbReference type="PROSITE" id="PS51858">
    <property type="entry name" value="PPPDE"/>
    <property type="match status" value="1"/>
</dbReference>
<keyword evidence="2" id="KW-0645">Protease</keyword>
<dbReference type="PANTHER" id="PTHR12378:SF9">
    <property type="entry name" value="OS06G0107000 PROTEIN"/>
    <property type="match status" value="1"/>
</dbReference>
<dbReference type="SMART" id="SM01179">
    <property type="entry name" value="DUF862"/>
    <property type="match status" value="1"/>
</dbReference>
<feature type="compositionally biased region" description="Low complexity" evidence="4">
    <location>
        <begin position="735"/>
        <end position="757"/>
    </location>
</feature>
<protein>
    <recommendedName>
        <fullName evidence="5">PPPDE domain-containing protein</fullName>
    </recommendedName>
</protein>
<keyword evidence="3" id="KW-0378">Hydrolase</keyword>
<comment type="similarity">
    <text evidence="1">Belongs to the DeSI family.</text>
</comment>
<dbReference type="GO" id="GO:0016579">
    <property type="term" value="P:protein deubiquitination"/>
    <property type="evidence" value="ECO:0007669"/>
    <property type="project" value="TreeGrafter"/>
</dbReference>
<feature type="compositionally biased region" description="Polar residues" evidence="4">
    <location>
        <begin position="616"/>
        <end position="628"/>
    </location>
</feature>
<evidence type="ECO:0000256" key="1">
    <source>
        <dbReference type="ARBA" id="ARBA00008140"/>
    </source>
</evidence>
<feature type="compositionally biased region" description="Pro residues" evidence="4">
    <location>
        <begin position="667"/>
        <end position="685"/>
    </location>
</feature>
<dbReference type="Proteomes" id="UP000650467">
    <property type="component" value="Unassembled WGS sequence"/>
</dbReference>
<name>A0A835T7C5_CHLIN</name>
<evidence type="ECO:0000313" key="6">
    <source>
        <dbReference type="EMBL" id="KAG2438781.1"/>
    </source>
</evidence>
<feature type="region of interest" description="Disordered" evidence="4">
    <location>
        <begin position="579"/>
        <end position="685"/>
    </location>
</feature>
<feature type="region of interest" description="Disordered" evidence="4">
    <location>
        <begin position="327"/>
        <end position="382"/>
    </location>
</feature>
<dbReference type="Pfam" id="PF05903">
    <property type="entry name" value="Peptidase_C97"/>
    <property type="match status" value="1"/>
</dbReference>
<dbReference type="Gene3D" id="3.90.1720.30">
    <property type="entry name" value="PPPDE domains"/>
    <property type="match status" value="1"/>
</dbReference>
<feature type="compositionally biased region" description="Low complexity" evidence="4">
    <location>
        <begin position="327"/>
        <end position="337"/>
    </location>
</feature>
<gene>
    <name evidence="6" type="ORF">HXX76_005323</name>
</gene>
<comment type="caution">
    <text evidence="6">The sequence shown here is derived from an EMBL/GenBank/DDBJ whole genome shotgun (WGS) entry which is preliminary data.</text>
</comment>
<evidence type="ECO:0000313" key="7">
    <source>
        <dbReference type="Proteomes" id="UP000650467"/>
    </source>
</evidence>
<dbReference type="AlphaFoldDB" id="A0A835T7C5"/>
<proteinExistence type="inferred from homology"/>
<reference evidence="6" key="1">
    <citation type="journal article" date="2020" name="bioRxiv">
        <title>Comparative genomics of Chlamydomonas.</title>
        <authorList>
            <person name="Craig R.J."/>
            <person name="Hasan A.R."/>
            <person name="Ness R.W."/>
            <person name="Keightley P.D."/>
        </authorList>
    </citation>
    <scope>NUCLEOTIDE SEQUENCE</scope>
    <source>
        <strain evidence="6">SAG 7.73</strain>
    </source>
</reference>
<sequence length="805" mass="79685">MAAESEVKTTSPDDDGPKSVLLARQLQVSRYLDPWGAPQITWVHSHQIVRGFKVILNLYDILPPRLNSFLTGCGLGGAFHSGIEVAGTEYAFGGASGEDQGIMALARPLFVLRREAEEVVKAGQHDSGSAAAALEWMPVLRSRVVVGWWLGSLAELDTQVLRPLWLQGKWVGPAYRLLSRNCNHFSRALCGALLAHSSFKAAPGKADPLRMVPRKVTRLSSLAAALRCCTSRMDSPMPLAPYALNLFQGEPRSIAGDLPPWFRLQQQRLAAAAAAAAEEEGGSRTENAVGAVTGASAHTQAEPGLERRSAAVNAAAAAAEARAAAAAARASPTRLGGARAGGEGGRRTPPFATPAKQTTSADAARRASRDHPTAPQRVASGSGLLTAASAGVSPGEGPAEAPGFVPEVCSTAPSVTTATASASASTSDGPALPMPLAAHLGLLKASAGRVAAAAAAAAPGPGPHGPAARSRSGRRVFPDPGSTAPGGDVGAGTGAGDGDAAEDETADAAVAAVMSSRRALAVEEGAGGAWLPDPAAGLGGDVAVRAESGSAQRLSVGLLKQHNGQRPASGSVAVGLAAGAGGGSAAASSASRPPPGPQQPPLPPGRAPLPPLRQATNSPVNANASAQGASVRLPSPQPPDGEPPRPWSVLSGGYVDLTFDRSAQATPEPPPGVPAPDPKAAQLPPPGAVAAGLICGSHGAAGGATASASAGGLAAARPATVSGSGAEAGAGGAAGAARARAPSPLPRGSGTGTATAKAPAVVDAAAVGAGGVAEAAPPSSPPSRYEIIAAVDASSSSRCASRHNE</sequence>
<dbReference type="GO" id="GO:0006508">
    <property type="term" value="P:proteolysis"/>
    <property type="evidence" value="ECO:0007669"/>
    <property type="project" value="UniProtKB-KW"/>
</dbReference>
<feature type="compositionally biased region" description="Gly residues" evidence="4">
    <location>
        <begin position="487"/>
        <end position="497"/>
    </location>
</feature>
<dbReference type="GO" id="GO:0101005">
    <property type="term" value="F:deubiquitinase activity"/>
    <property type="evidence" value="ECO:0007669"/>
    <property type="project" value="TreeGrafter"/>
</dbReference>
<dbReference type="EMBL" id="JAEHOC010000009">
    <property type="protein sequence ID" value="KAG2438781.1"/>
    <property type="molecule type" value="Genomic_DNA"/>
</dbReference>
<keyword evidence="7" id="KW-1185">Reference proteome</keyword>
<evidence type="ECO:0000259" key="5">
    <source>
        <dbReference type="PROSITE" id="PS51858"/>
    </source>
</evidence>
<feature type="compositionally biased region" description="Pro residues" evidence="4">
    <location>
        <begin position="635"/>
        <end position="646"/>
    </location>
</feature>
<evidence type="ECO:0000256" key="2">
    <source>
        <dbReference type="ARBA" id="ARBA00022670"/>
    </source>
</evidence>
<feature type="region of interest" description="Disordered" evidence="4">
    <location>
        <begin position="456"/>
        <end position="506"/>
    </location>
</feature>
<accession>A0A835T7C5</accession>
<organism evidence="6 7">
    <name type="scientific">Chlamydomonas incerta</name>
    <dbReference type="NCBI Taxonomy" id="51695"/>
    <lineage>
        <taxon>Eukaryota</taxon>
        <taxon>Viridiplantae</taxon>
        <taxon>Chlorophyta</taxon>
        <taxon>core chlorophytes</taxon>
        <taxon>Chlorophyceae</taxon>
        <taxon>CS clade</taxon>
        <taxon>Chlamydomonadales</taxon>
        <taxon>Chlamydomonadaceae</taxon>
        <taxon>Chlamydomonas</taxon>
    </lineage>
</organism>
<evidence type="ECO:0000256" key="4">
    <source>
        <dbReference type="SAM" id="MobiDB-lite"/>
    </source>
</evidence>
<dbReference type="OrthoDB" id="412286at2759"/>
<dbReference type="PANTHER" id="PTHR12378">
    <property type="entry name" value="DESUMOYLATING ISOPEPTIDASE"/>
    <property type="match status" value="1"/>
</dbReference>
<feature type="domain" description="PPPDE" evidence="5">
    <location>
        <begin position="52"/>
        <end position="234"/>
    </location>
</feature>
<dbReference type="InterPro" id="IPR008580">
    <property type="entry name" value="PPPDE_dom"/>
</dbReference>
<feature type="compositionally biased region" description="Pro residues" evidence="4">
    <location>
        <begin position="592"/>
        <end position="611"/>
    </location>
</feature>